<dbReference type="InterPro" id="IPR029306">
    <property type="entry name" value="RNF111_N"/>
</dbReference>
<dbReference type="PROSITE" id="PS50089">
    <property type="entry name" value="ZF_RING_2"/>
    <property type="match status" value="1"/>
</dbReference>
<dbReference type="FunFam" id="3.30.40.10:FF:000058">
    <property type="entry name" value="E3 ubiquitin-protein ligase Arkadia isoform X4"/>
    <property type="match status" value="1"/>
</dbReference>
<evidence type="ECO:0000256" key="2">
    <source>
        <dbReference type="ARBA" id="ARBA00004322"/>
    </source>
</evidence>
<dbReference type="GO" id="GO:0061630">
    <property type="term" value="F:ubiquitin protein ligase activity"/>
    <property type="evidence" value="ECO:0007669"/>
    <property type="project" value="UniProtKB-EC"/>
</dbReference>
<feature type="compositionally biased region" description="Basic residues" evidence="13">
    <location>
        <begin position="542"/>
        <end position="554"/>
    </location>
</feature>
<comment type="caution">
    <text evidence="15">The sequence shown here is derived from an EMBL/GenBank/DDBJ whole genome shotgun (WGS) entry which is preliminary data.</text>
</comment>
<dbReference type="EMBL" id="JAERUA010000015">
    <property type="protein sequence ID" value="KAI1889637.1"/>
    <property type="molecule type" value="Genomic_DNA"/>
</dbReference>
<dbReference type="SMART" id="SM00184">
    <property type="entry name" value="RING"/>
    <property type="match status" value="1"/>
</dbReference>
<feature type="region of interest" description="Disordered" evidence="13">
    <location>
        <begin position="363"/>
        <end position="385"/>
    </location>
</feature>
<feature type="compositionally biased region" description="Gly residues" evidence="13">
    <location>
        <begin position="607"/>
        <end position="617"/>
    </location>
</feature>
<keyword evidence="11" id="KW-0539">Nucleus</keyword>
<feature type="domain" description="RING-type" evidence="14">
    <location>
        <begin position="933"/>
        <end position="974"/>
    </location>
</feature>
<dbReference type="Proteomes" id="UP000829720">
    <property type="component" value="Unassembled WGS sequence"/>
</dbReference>
<keyword evidence="10" id="KW-0862">Zinc</keyword>
<comment type="subcellular location">
    <subcellularLocation>
        <location evidence="2">Nucleus</location>
        <location evidence="2">PML body</location>
    </subcellularLocation>
</comment>
<gene>
    <name evidence="15" type="ORF">AGOR_G00165000</name>
</gene>
<name>A0A8T3D1U0_9TELE</name>
<evidence type="ECO:0000256" key="13">
    <source>
        <dbReference type="SAM" id="MobiDB-lite"/>
    </source>
</evidence>
<feature type="compositionally biased region" description="Acidic residues" evidence="13">
    <location>
        <begin position="147"/>
        <end position="156"/>
    </location>
</feature>
<dbReference type="SUPFAM" id="SSF57850">
    <property type="entry name" value="RING/U-box"/>
    <property type="match status" value="1"/>
</dbReference>
<dbReference type="Gene3D" id="3.30.40.10">
    <property type="entry name" value="Zinc/RING finger domain, C3HC4 (zinc finger)"/>
    <property type="match status" value="1"/>
</dbReference>
<feature type="region of interest" description="Disordered" evidence="13">
    <location>
        <begin position="514"/>
        <end position="744"/>
    </location>
</feature>
<evidence type="ECO:0000313" key="16">
    <source>
        <dbReference type="Proteomes" id="UP000829720"/>
    </source>
</evidence>
<dbReference type="InterPro" id="IPR045191">
    <property type="entry name" value="MBR1/2-like"/>
</dbReference>
<reference evidence="15" key="1">
    <citation type="submission" date="2021-01" db="EMBL/GenBank/DDBJ databases">
        <authorList>
            <person name="Zahm M."/>
            <person name="Roques C."/>
            <person name="Cabau C."/>
            <person name="Klopp C."/>
            <person name="Donnadieu C."/>
            <person name="Jouanno E."/>
            <person name="Lampietro C."/>
            <person name="Louis A."/>
            <person name="Herpin A."/>
            <person name="Echchiki A."/>
            <person name="Berthelot C."/>
            <person name="Parey E."/>
            <person name="Roest-Crollius H."/>
            <person name="Braasch I."/>
            <person name="Postlethwait J."/>
            <person name="Bobe J."/>
            <person name="Montfort J."/>
            <person name="Bouchez O."/>
            <person name="Begum T."/>
            <person name="Mejri S."/>
            <person name="Adams A."/>
            <person name="Chen W.-J."/>
            <person name="Guiguen Y."/>
        </authorList>
    </citation>
    <scope>NUCLEOTIDE SEQUENCE</scope>
    <source>
        <tissue evidence="15">Blood</tissue>
    </source>
</reference>
<dbReference type="AlphaFoldDB" id="A0A8T3D1U0"/>
<feature type="compositionally biased region" description="Pro residues" evidence="13">
    <location>
        <begin position="557"/>
        <end position="567"/>
    </location>
</feature>
<evidence type="ECO:0000256" key="10">
    <source>
        <dbReference type="ARBA" id="ARBA00022833"/>
    </source>
</evidence>
<keyword evidence="6" id="KW-0808">Transferase</keyword>
<evidence type="ECO:0000256" key="4">
    <source>
        <dbReference type="ARBA" id="ARBA00012483"/>
    </source>
</evidence>
<feature type="region of interest" description="Disordered" evidence="13">
    <location>
        <begin position="1"/>
        <end position="32"/>
    </location>
</feature>
<dbReference type="GO" id="GO:0016605">
    <property type="term" value="C:PML body"/>
    <property type="evidence" value="ECO:0007669"/>
    <property type="project" value="UniProtKB-SubCell"/>
</dbReference>
<dbReference type="GO" id="GO:0008270">
    <property type="term" value="F:zinc ion binding"/>
    <property type="evidence" value="ECO:0007669"/>
    <property type="project" value="UniProtKB-KW"/>
</dbReference>
<feature type="compositionally biased region" description="Polar residues" evidence="13">
    <location>
        <begin position="644"/>
        <end position="653"/>
    </location>
</feature>
<feature type="compositionally biased region" description="Basic and acidic residues" evidence="13">
    <location>
        <begin position="1"/>
        <end position="17"/>
    </location>
</feature>
<keyword evidence="8 12" id="KW-0863">Zinc-finger</keyword>
<feature type="compositionally biased region" description="Basic and acidic residues" evidence="13">
    <location>
        <begin position="108"/>
        <end position="124"/>
    </location>
</feature>
<comment type="similarity">
    <text evidence="3">Belongs to the Arkadia family.</text>
</comment>
<feature type="compositionally biased region" description="Basic residues" evidence="13">
    <location>
        <begin position="780"/>
        <end position="796"/>
    </location>
</feature>
<evidence type="ECO:0000256" key="6">
    <source>
        <dbReference type="ARBA" id="ARBA00022679"/>
    </source>
</evidence>
<evidence type="ECO:0000256" key="11">
    <source>
        <dbReference type="ARBA" id="ARBA00023242"/>
    </source>
</evidence>
<feature type="region of interest" description="Disordered" evidence="13">
    <location>
        <begin position="760"/>
        <end position="810"/>
    </location>
</feature>
<feature type="region of interest" description="Disordered" evidence="13">
    <location>
        <begin position="269"/>
        <end position="314"/>
    </location>
</feature>
<evidence type="ECO:0000259" key="14">
    <source>
        <dbReference type="PROSITE" id="PS50089"/>
    </source>
</evidence>
<keyword evidence="5" id="KW-0217">Developmental protein</keyword>
<protein>
    <recommendedName>
        <fullName evidence="4">RING-type E3 ubiquitin transferase</fullName>
        <ecNumber evidence="4">2.3.2.27</ecNumber>
    </recommendedName>
</protein>
<evidence type="ECO:0000256" key="3">
    <source>
        <dbReference type="ARBA" id="ARBA00007622"/>
    </source>
</evidence>
<feature type="compositionally biased region" description="Pro residues" evidence="13">
    <location>
        <begin position="675"/>
        <end position="686"/>
    </location>
</feature>
<feature type="compositionally biased region" description="Pro residues" evidence="13">
    <location>
        <begin position="703"/>
        <end position="712"/>
    </location>
</feature>
<feature type="compositionally biased region" description="Polar residues" evidence="13">
    <location>
        <begin position="418"/>
        <end position="427"/>
    </location>
</feature>
<dbReference type="InterPro" id="IPR013083">
    <property type="entry name" value="Znf_RING/FYVE/PHD"/>
</dbReference>
<dbReference type="EC" id="2.3.2.27" evidence="4"/>
<feature type="compositionally biased region" description="Low complexity" evidence="13">
    <location>
        <begin position="272"/>
        <end position="291"/>
    </location>
</feature>
<evidence type="ECO:0000256" key="1">
    <source>
        <dbReference type="ARBA" id="ARBA00000900"/>
    </source>
</evidence>
<feature type="compositionally biased region" description="Polar residues" evidence="13">
    <location>
        <begin position="524"/>
        <end position="538"/>
    </location>
</feature>
<comment type="catalytic activity">
    <reaction evidence="1">
        <text>S-ubiquitinyl-[E2 ubiquitin-conjugating enzyme]-L-cysteine + [acceptor protein]-L-lysine = [E2 ubiquitin-conjugating enzyme]-L-cysteine + N(6)-ubiquitinyl-[acceptor protein]-L-lysine.</text>
        <dbReference type="EC" id="2.3.2.27"/>
    </reaction>
</comment>
<keyword evidence="16" id="KW-1185">Reference proteome</keyword>
<feature type="compositionally biased region" description="Low complexity" evidence="13">
    <location>
        <begin position="428"/>
        <end position="444"/>
    </location>
</feature>
<proteinExistence type="inferred from homology"/>
<dbReference type="CDD" id="cd16681">
    <property type="entry name" value="RING-H2_RNF111"/>
    <property type="match status" value="1"/>
</dbReference>
<dbReference type="InterPro" id="IPR001841">
    <property type="entry name" value="Znf_RING"/>
</dbReference>
<evidence type="ECO:0000256" key="8">
    <source>
        <dbReference type="ARBA" id="ARBA00022771"/>
    </source>
</evidence>
<dbReference type="PANTHER" id="PTHR22937">
    <property type="entry name" value="E3 UBIQUITIN-PROTEIN LIGASE RNF165"/>
    <property type="match status" value="1"/>
</dbReference>
<accession>A0A8T3D1U0</accession>
<organism evidence="15 16">
    <name type="scientific">Albula goreensis</name>
    <dbReference type="NCBI Taxonomy" id="1534307"/>
    <lineage>
        <taxon>Eukaryota</taxon>
        <taxon>Metazoa</taxon>
        <taxon>Chordata</taxon>
        <taxon>Craniata</taxon>
        <taxon>Vertebrata</taxon>
        <taxon>Euteleostomi</taxon>
        <taxon>Actinopterygii</taxon>
        <taxon>Neopterygii</taxon>
        <taxon>Teleostei</taxon>
        <taxon>Albuliformes</taxon>
        <taxon>Albulidae</taxon>
        <taxon>Albula</taxon>
    </lineage>
</organism>
<dbReference type="PANTHER" id="PTHR22937:SF65">
    <property type="entry name" value="E3 UBIQUITIN-PROTEIN LIGASE ARK2C"/>
    <property type="match status" value="1"/>
</dbReference>
<evidence type="ECO:0000256" key="7">
    <source>
        <dbReference type="ARBA" id="ARBA00022723"/>
    </source>
</evidence>
<dbReference type="Pfam" id="PF13639">
    <property type="entry name" value="zf-RING_2"/>
    <property type="match status" value="1"/>
</dbReference>
<evidence type="ECO:0000313" key="15">
    <source>
        <dbReference type="EMBL" id="KAI1889637.1"/>
    </source>
</evidence>
<evidence type="ECO:0000256" key="12">
    <source>
        <dbReference type="PROSITE-ProRule" id="PRU00175"/>
    </source>
</evidence>
<sequence>MKSEIPSDAAGRHEHLKGALANPEPMEAAKSFPADMEVISKVGSEFAPLCTEARHRPLREVGPGARRDSDRGLSGRKKRKSQQAGPGPSDCALKEGRVAGGPLAPSHHRSDLLEGRSEDERHLESSFSDCASSPSSSLHFGDSDTLTSEEEVEGGEEGGAVGVAEAVPQRKVVTGVGGATGDGIRPVVGRTRGSSRPHKWARADPEPLLLKRPCLSTRRPPQRKRFVKAGPGAGTGVDTGGVQRTQKQKERLQLQRRKREVIARRKYALLHSTSSSSEELSSDSSSASSTEGEGEDELYVDVSSGSSQPGSAAMATGALDEDVVVIDATPAPPVPASEEINVTSTDSEVEIVTVGDSYRPRSVAHSRMHWGPSCSQNRAQEPRGRHRLSTVIQPLRQSAGEVVDLTVDEEDLSVVATTSDSTRLQPVSSSSSSSFSSSHNASTSEHPRDCAGPSGSSGMPDSTLAAQAHSGTASTAAGDDLRRGSSGLSGESGGTAMPRLPTCCPQHSPCGGGPSPGHLPLSHAHSSCMQGQPSQQAPPQHGHTHHFHHHHHHVPSGPMPLSFPEPSCPLERPTAVPAPCGGVSSTTGQYHDQTLPVDLSNSSIRGSGSGNGSGGFHGTSAFDPCCPGSSSRPPAYGSQVAPGPSQSSGTTCTPPILWLGRFTTKRHRPARTPTATPPPPQPPPQPDYIIPHPVHPFHGPGHTVPPAPPPSLPAHHLSGQAAPMPQHQHLPPEHQALPHHMPPLAPTVQRLHHHEVLQRMEQQRRRMMQHPTRAHERPPPHPHRMHPNYGHGHHIHVPQTMSSHPRQPDQRTTWELGIEAGVTVAPYPSGHLHPHLPHYHPPPRLHHFPIPFMHTGVSEVTYPHIRYISSRMTGFGRTYEDLLHLEERLGTVNRGASQGTIERCTYPHKYKKRKLHGKQDEDEGAEEDTEEKCTICLSILEEGEDVRRLPCMHLFHQLCVDQWLLTNKKCPICRVDIEAQLSAES</sequence>
<feature type="compositionally biased region" description="Low complexity" evidence="13">
    <location>
        <begin position="125"/>
        <end position="137"/>
    </location>
</feature>
<dbReference type="OrthoDB" id="8062037at2759"/>
<evidence type="ECO:0000256" key="5">
    <source>
        <dbReference type="ARBA" id="ARBA00022473"/>
    </source>
</evidence>
<feature type="region of interest" description="Disordered" evidence="13">
    <location>
        <begin position="50"/>
        <end position="257"/>
    </location>
</feature>
<feature type="region of interest" description="Disordered" evidence="13">
    <location>
        <begin position="418"/>
        <end position="494"/>
    </location>
</feature>
<keyword evidence="7" id="KW-0479">Metal-binding</keyword>
<evidence type="ECO:0000256" key="9">
    <source>
        <dbReference type="ARBA" id="ARBA00022786"/>
    </source>
</evidence>
<dbReference type="Pfam" id="PF15303">
    <property type="entry name" value="RNF111_N"/>
    <property type="match status" value="1"/>
</dbReference>
<feature type="compositionally biased region" description="Polar residues" evidence="13">
    <location>
        <begin position="583"/>
        <end position="592"/>
    </location>
</feature>
<keyword evidence="9" id="KW-0833">Ubl conjugation pathway</keyword>
<feature type="compositionally biased region" description="Basic and acidic residues" evidence="13">
    <location>
        <begin position="52"/>
        <end position="73"/>
    </location>
</feature>
<feature type="compositionally biased region" description="Polar residues" evidence="13">
    <location>
        <begin position="799"/>
        <end position="810"/>
    </location>
</feature>